<organism evidence="1 2">
    <name type="scientific">Congregibacter variabilis</name>
    <dbReference type="NCBI Taxonomy" id="3081200"/>
    <lineage>
        <taxon>Bacteria</taxon>
        <taxon>Pseudomonadati</taxon>
        <taxon>Pseudomonadota</taxon>
        <taxon>Gammaproteobacteria</taxon>
        <taxon>Cellvibrionales</taxon>
        <taxon>Halieaceae</taxon>
        <taxon>Congregibacter</taxon>
    </lineage>
</organism>
<gene>
    <name evidence="1" type="ORF">R0135_00595</name>
</gene>
<name>A0ABZ0I2F9_9GAMM</name>
<sequence length="152" mass="16891">MNTYEFFNAHFGRHLVTQQGEPHEAAQRCLSSSHKLAKGTSGRLASGWAVVKAGRGTVQLKLATEGLEYSDITRYEAFAKELENWDGEPMMLLVFDKKPLSIDKLFITADLRAVRICTPAGVQSFDWTQPPGDSSPAYQRIMSSQLKKQNAA</sequence>
<evidence type="ECO:0000313" key="2">
    <source>
        <dbReference type="Proteomes" id="UP001626537"/>
    </source>
</evidence>
<dbReference type="Proteomes" id="UP001626537">
    <property type="component" value="Chromosome"/>
</dbReference>
<proteinExistence type="predicted"/>
<evidence type="ECO:0000313" key="1">
    <source>
        <dbReference type="EMBL" id="WOJ93682.1"/>
    </source>
</evidence>
<dbReference type="EMBL" id="CP136864">
    <property type="protein sequence ID" value="WOJ93682.1"/>
    <property type="molecule type" value="Genomic_DNA"/>
</dbReference>
<keyword evidence="2" id="KW-1185">Reference proteome</keyword>
<accession>A0ABZ0I2F9</accession>
<dbReference type="RefSeq" id="WP_407348326.1">
    <property type="nucleotide sequence ID" value="NZ_CP136864.1"/>
</dbReference>
<protein>
    <submittedName>
        <fullName evidence="1">Uncharacterized protein</fullName>
    </submittedName>
</protein>
<reference evidence="1 2" key="1">
    <citation type="submission" date="2023-10" db="EMBL/GenBank/DDBJ databases">
        <title>Two novel species belonging to the OM43/NOR5 clade.</title>
        <authorList>
            <person name="Park M."/>
        </authorList>
    </citation>
    <scope>NUCLEOTIDE SEQUENCE [LARGE SCALE GENOMIC DNA]</scope>
    <source>
        <strain evidence="1 2">IMCC43200</strain>
    </source>
</reference>